<gene>
    <name evidence="1" type="ORF">MPOL1434_LOCUS2611</name>
</gene>
<dbReference type="AlphaFoldDB" id="A0A7S0FK85"/>
<organism evidence="1">
    <name type="scientific">Minutocellus polymorphus</name>
    <dbReference type="NCBI Taxonomy" id="265543"/>
    <lineage>
        <taxon>Eukaryota</taxon>
        <taxon>Sar</taxon>
        <taxon>Stramenopiles</taxon>
        <taxon>Ochrophyta</taxon>
        <taxon>Bacillariophyta</taxon>
        <taxon>Mediophyceae</taxon>
        <taxon>Cymatosirophycidae</taxon>
        <taxon>Cymatosirales</taxon>
        <taxon>Cymatosiraceae</taxon>
        <taxon>Minutocellus</taxon>
    </lineage>
</organism>
<evidence type="ECO:0000313" key="1">
    <source>
        <dbReference type="EMBL" id="CAD8363771.1"/>
    </source>
</evidence>
<proteinExistence type="predicted"/>
<dbReference type="EMBL" id="HBEJ01004475">
    <property type="protein sequence ID" value="CAD8363771.1"/>
    <property type="molecule type" value="Transcribed_RNA"/>
</dbReference>
<reference evidence="1" key="1">
    <citation type="submission" date="2021-01" db="EMBL/GenBank/DDBJ databases">
        <authorList>
            <person name="Corre E."/>
            <person name="Pelletier E."/>
            <person name="Niang G."/>
            <person name="Scheremetjew M."/>
            <person name="Finn R."/>
            <person name="Kale V."/>
            <person name="Holt S."/>
            <person name="Cochrane G."/>
            <person name="Meng A."/>
            <person name="Brown T."/>
            <person name="Cohen L."/>
        </authorList>
    </citation>
    <scope>NUCLEOTIDE SEQUENCE</scope>
    <source>
        <strain evidence="1">CCMP3303</strain>
    </source>
</reference>
<sequence length="446" mass="50657">MKGLSRTELNGKDGIVEKEYNHINGRIGVALVDEATGDRRVIGVKPINLDLLEEDSHFVIDTKVMLAEILCRCLFVRQNCTLPWLPTVLHMLRGIVATLCMEFDNADNDLFAGEDVHSNTFLYSSDVHRLVFAENYLGFLLSFFAKYIAMRMVPIDFGGLVCRRYDDVLQMLNHMPAGVDDEERKMGEVLFISQFYMEEAVKVLARSEKHVEWLRENNKKESDGEIILMNALVHGTLHEIAGVSSKGLEFAMVPLNKRDTRSLIGERAEQNAKDHLMVAIAFLRTQFESLMHAYVELKEDDGPLTVRTFCSNDTFPQFFPVTLIYLLHTITEIFVETGAMWTEDFFPNGESEDKTMLITFALFVSTNSLGLGHPMTKRVGFLYEKISGDASWGVGRNSIFDELESSVNVWLESYAPLYFNTSRQHPALYCQLADLDPPDFLQDITS</sequence>
<accession>A0A7S0FK85</accession>
<protein>
    <submittedName>
        <fullName evidence="1">Uncharacterized protein</fullName>
    </submittedName>
</protein>
<name>A0A7S0FK85_9STRA</name>